<dbReference type="RefSeq" id="WP_254920553.1">
    <property type="nucleotide sequence ID" value="NZ_FZNO01000009.1"/>
</dbReference>
<dbReference type="AlphaFoldDB" id="A0A238WTC2"/>
<feature type="region of interest" description="Disordered" evidence="1">
    <location>
        <begin position="126"/>
        <end position="145"/>
    </location>
</feature>
<name>A0A238WTC2_9ACTN</name>
<evidence type="ECO:0000313" key="2">
    <source>
        <dbReference type="EMBL" id="SNR49790.1"/>
    </source>
</evidence>
<feature type="region of interest" description="Disordered" evidence="1">
    <location>
        <begin position="1"/>
        <end position="98"/>
    </location>
</feature>
<reference evidence="2 3" key="1">
    <citation type="submission" date="2017-06" db="EMBL/GenBank/DDBJ databases">
        <authorList>
            <person name="Kim H.J."/>
            <person name="Triplett B.A."/>
        </authorList>
    </citation>
    <scope>NUCLEOTIDE SEQUENCE [LARGE SCALE GENOMIC DNA]</scope>
    <source>
        <strain evidence="2 3">DSM 44272</strain>
    </source>
</reference>
<protein>
    <recommendedName>
        <fullName evidence="4">Large subunit ribosomal protein L17</fullName>
    </recommendedName>
</protein>
<organism evidence="2 3">
    <name type="scientific">Blastococcus mobilis</name>
    <dbReference type="NCBI Taxonomy" id="1938746"/>
    <lineage>
        <taxon>Bacteria</taxon>
        <taxon>Bacillati</taxon>
        <taxon>Actinomycetota</taxon>
        <taxon>Actinomycetes</taxon>
        <taxon>Geodermatophilales</taxon>
        <taxon>Geodermatophilaceae</taxon>
        <taxon>Blastococcus</taxon>
    </lineage>
</organism>
<feature type="compositionally biased region" description="Low complexity" evidence="1">
    <location>
        <begin position="1"/>
        <end position="24"/>
    </location>
</feature>
<proteinExistence type="predicted"/>
<gene>
    <name evidence="2" type="ORF">SAMN06272737_109174</name>
</gene>
<dbReference type="EMBL" id="FZNO01000009">
    <property type="protein sequence ID" value="SNR49790.1"/>
    <property type="molecule type" value="Genomic_DNA"/>
</dbReference>
<evidence type="ECO:0000313" key="3">
    <source>
        <dbReference type="Proteomes" id="UP000198403"/>
    </source>
</evidence>
<keyword evidence="3" id="KW-1185">Reference proteome</keyword>
<dbReference type="Proteomes" id="UP000198403">
    <property type="component" value="Unassembled WGS sequence"/>
</dbReference>
<feature type="compositionally biased region" description="Gly residues" evidence="1">
    <location>
        <begin position="25"/>
        <end position="43"/>
    </location>
</feature>
<evidence type="ECO:0008006" key="4">
    <source>
        <dbReference type="Google" id="ProtNLM"/>
    </source>
</evidence>
<sequence length="145" mass="13864">MSDPDAPVPAAEAADGDAAPQQGAPGTGGNAGAVGVRVGGGDQGATLDGETTGPGGDTSPAVVNGSVDAEAQETVTDVFSPDGERQDDGAVNPEPQRQNAAVVDDPALSPELAAAAAAEIEAAELSDAATSGTLYQGGDAAPDPK</sequence>
<evidence type="ECO:0000256" key="1">
    <source>
        <dbReference type="SAM" id="MobiDB-lite"/>
    </source>
</evidence>
<accession>A0A238WTC2</accession>